<evidence type="ECO:0000256" key="6">
    <source>
        <dbReference type="SAM" id="Phobius"/>
    </source>
</evidence>
<evidence type="ECO:0000313" key="7">
    <source>
        <dbReference type="EMBL" id="KAH7047474.1"/>
    </source>
</evidence>
<evidence type="ECO:0000313" key="8">
    <source>
        <dbReference type="Proteomes" id="UP000774617"/>
    </source>
</evidence>
<protein>
    <recommendedName>
        <fullName evidence="9">Mg2+ transporter protein CorA-like/Zinc transport protein ZntB</fullName>
    </recommendedName>
</protein>
<feature type="coiled-coil region" evidence="5">
    <location>
        <begin position="201"/>
        <end position="228"/>
    </location>
</feature>
<dbReference type="SUPFAM" id="SSF144083">
    <property type="entry name" value="Magnesium transport protein CorA, transmembrane region"/>
    <property type="match status" value="1"/>
</dbReference>
<keyword evidence="3 6" id="KW-1133">Transmembrane helix</keyword>
<comment type="caution">
    <text evidence="7">The sequence shown here is derived from an EMBL/GenBank/DDBJ whole genome shotgun (WGS) entry which is preliminary data.</text>
</comment>
<dbReference type="InterPro" id="IPR002523">
    <property type="entry name" value="MgTranspt_CorA/ZnTranspt_ZntB"/>
</dbReference>
<dbReference type="Gene3D" id="1.20.58.340">
    <property type="entry name" value="Magnesium transport protein CorA, transmembrane region"/>
    <property type="match status" value="1"/>
</dbReference>
<keyword evidence="2 6" id="KW-0812">Transmembrane</keyword>
<sequence length="575" mass="65528">MAHRVDTGATLAATYDSNNTIASPRRSALPPAQPLEPKSYVEALWKHSQQTIESSLYSGENFDKLASFLKKSTHAQSVPSMAPPSTPQNSQLHFIQTPRRLVDHIKTIDQFHEVCRTFQERRKEEEVSSRLLFLKGQPSSAWLATIGAAYRVDPEYFQRHLDFYASSGRRDLFSYPALPPNNVIQLHFTTLGEWQRPHPGREADQLEIEELRKACAESKRQYDILQLEGSLHADTGIGNSIVREFVALDEKHFAIEQQGWVALAWTDTGHALQGRKEYHLQPWMDAEKGCGLGPWAGVKGPGGTWKPRTLYPTIQSRPRISLMYPKTSIPEESRPEGGLIQSSSLLPLDYGRSLDESVAARDPFYAVSELFTFCAFSESQFLNMIQSKLDSSVNEEENWKRPLDLSDLLYMQRTVKRHMERLRDSIDAIEAHGNTSWPRSDEQKHLDKAEAVVGTLTTQYNKLLRRAESLSMQLEDQTRFLTNQAMIDEATRARNQATEVTKLTRLAFFYIPISFVASFFGMNLDPLTDAPNSLFWFFVISVPVLSLSMAFMQWDISDMLHKAGRALKAWRRELR</sequence>
<feature type="transmembrane region" description="Helical" evidence="6">
    <location>
        <begin position="503"/>
        <end position="522"/>
    </location>
</feature>
<evidence type="ECO:0000256" key="2">
    <source>
        <dbReference type="ARBA" id="ARBA00022692"/>
    </source>
</evidence>
<dbReference type="Pfam" id="PF01544">
    <property type="entry name" value="CorA"/>
    <property type="match status" value="1"/>
</dbReference>
<accession>A0ABQ8G7V1</accession>
<name>A0ABQ8G7V1_9PEZI</name>
<evidence type="ECO:0000256" key="3">
    <source>
        <dbReference type="ARBA" id="ARBA00022989"/>
    </source>
</evidence>
<feature type="transmembrane region" description="Helical" evidence="6">
    <location>
        <begin position="534"/>
        <end position="552"/>
    </location>
</feature>
<evidence type="ECO:0000256" key="4">
    <source>
        <dbReference type="ARBA" id="ARBA00023136"/>
    </source>
</evidence>
<dbReference type="Proteomes" id="UP000774617">
    <property type="component" value="Unassembled WGS sequence"/>
</dbReference>
<keyword evidence="8" id="KW-1185">Reference proteome</keyword>
<evidence type="ECO:0000256" key="1">
    <source>
        <dbReference type="ARBA" id="ARBA00004141"/>
    </source>
</evidence>
<comment type="subcellular location">
    <subcellularLocation>
        <location evidence="1">Membrane</location>
        <topology evidence="1">Multi-pass membrane protein</topology>
    </subcellularLocation>
</comment>
<reference evidence="7 8" key="1">
    <citation type="journal article" date="2021" name="Nat. Commun.">
        <title>Genetic determinants of endophytism in the Arabidopsis root mycobiome.</title>
        <authorList>
            <person name="Mesny F."/>
            <person name="Miyauchi S."/>
            <person name="Thiergart T."/>
            <person name="Pickel B."/>
            <person name="Atanasova L."/>
            <person name="Karlsson M."/>
            <person name="Huettel B."/>
            <person name="Barry K.W."/>
            <person name="Haridas S."/>
            <person name="Chen C."/>
            <person name="Bauer D."/>
            <person name="Andreopoulos W."/>
            <person name="Pangilinan J."/>
            <person name="LaButti K."/>
            <person name="Riley R."/>
            <person name="Lipzen A."/>
            <person name="Clum A."/>
            <person name="Drula E."/>
            <person name="Henrissat B."/>
            <person name="Kohler A."/>
            <person name="Grigoriev I.V."/>
            <person name="Martin F.M."/>
            <person name="Hacquard S."/>
        </authorList>
    </citation>
    <scope>NUCLEOTIDE SEQUENCE [LARGE SCALE GENOMIC DNA]</scope>
    <source>
        <strain evidence="7 8">MPI-SDFR-AT-0080</strain>
    </source>
</reference>
<gene>
    <name evidence="7" type="ORF">B0J12DRAFT_700532</name>
</gene>
<proteinExistence type="predicted"/>
<dbReference type="EMBL" id="JAGTJR010000016">
    <property type="protein sequence ID" value="KAH7047474.1"/>
    <property type="molecule type" value="Genomic_DNA"/>
</dbReference>
<keyword evidence="4 6" id="KW-0472">Membrane</keyword>
<organism evidence="7 8">
    <name type="scientific">Macrophomina phaseolina</name>
    <dbReference type="NCBI Taxonomy" id="35725"/>
    <lineage>
        <taxon>Eukaryota</taxon>
        <taxon>Fungi</taxon>
        <taxon>Dikarya</taxon>
        <taxon>Ascomycota</taxon>
        <taxon>Pezizomycotina</taxon>
        <taxon>Dothideomycetes</taxon>
        <taxon>Dothideomycetes incertae sedis</taxon>
        <taxon>Botryosphaeriales</taxon>
        <taxon>Botryosphaeriaceae</taxon>
        <taxon>Macrophomina</taxon>
    </lineage>
</organism>
<keyword evidence="5" id="KW-0175">Coiled coil</keyword>
<evidence type="ECO:0008006" key="9">
    <source>
        <dbReference type="Google" id="ProtNLM"/>
    </source>
</evidence>
<evidence type="ECO:0000256" key="5">
    <source>
        <dbReference type="SAM" id="Coils"/>
    </source>
</evidence>
<dbReference type="InterPro" id="IPR045863">
    <property type="entry name" value="CorA_TM1_TM2"/>
</dbReference>